<evidence type="ECO:0000313" key="5">
    <source>
        <dbReference type="Proteomes" id="UP001144280"/>
    </source>
</evidence>
<dbReference type="PROSITE" id="PS51681">
    <property type="entry name" value="SAM_MT_NNMT_PNMT_TEMT"/>
    <property type="match status" value="1"/>
</dbReference>
<evidence type="ECO:0000256" key="3">
    <source>
        <dbReference type="ARBA" id="ARBA00022691"/>
    </source>
</evidence>
<evidence type="ECO:0000313" key="4">
    <source>
        <dbReference type="EMBL" id="GLI01193.1"/>
    </source>
</evidence>
<evidence type="ECO:0008006" key="6">
    <source>
        <dbReference type="Google" id="ProtNLM"/>
    </source>
</evidence>
<name>A0ABQ5R3S0_9ACTN</name>
<dbReference type="Proteomes" id="UP001144280">
    <property type="component" value="Unassembled WGS sequence"/>
</dbReference>
<dbReference type="PANTHER" id="PTHR10867:SF17">
    <property type="entry name" value="NICOTINAMIDE N-METHYLTRANSFERASE"/>
    <property type="match status" value="1"/>
</dbReference>
<comment type="caution">
    <text evidence="4">The sequence shown here is derived from an EMBL/GenBank/DDBJ whole genome shotgun (WGS) entry which is preliminary data.</text>
</comment>
<dbReference type="InterPro" id="IPR029063">
    <property type="entry name" value="SAM-dependent_MTases_sf"/>
</dbReference>
<dbReference type="RefSeq" id="WP_281902027.1">
    <property type="nucleotide sequence ID" value="NZ_BSDI01000041.1"/>
</dbReference>
<dbReference type="EMBL" id="BSDI01000041">
    <property type="protein sequence ID" value="GLI01193.1"/>
    <property type="molecule type" value="Genomic_DNA"/>
</dbReference>
<dbReference type="InterPro" id="IPR000940">
    <property type="entry name" value="NNMT_TEMT_trans"/>
</dbReference>
<evidence type="ECO:0000256" key="1">
    <source>
        <dbReference type="ARBA" id="ARBA00022603"/>
    </source>
</evidence>
<keyword evidence="3" id="KW-0949">S-adenosyl-L-methionine</keyword>
<dbReference type="NCBIfam" id="NF040568">
    <property type="entry name" value="SCO2525_fam"/>
    <property type="match status" value="1"/>
</dbReference>
<reference evidence="4" key="1">
    <citation type="submission" date="2022-12" db="EMBL/GenBank/DDBJ databases">
        <title>New Phytohabitans aurantiacus sp. RD004123 nov., an actinomycete isolated from soil.</title>
        <authorList>
            <person name="Triningsih D.W."/>
            <person name="Harunari E."/>
            <person name="Igarashi Y."/>
        </authorList>
    </citation>
    <scope>NUCLEOTIDE SEQUENCE</scope>
    <source>
        <strain evidence="4">RD004123</strain>
    </source>
</reference>
<keyword evidence="5" id="KW-1185">Reference proteome</keyword>
<keyword evidence="1" id="KW-0489">Methyltransferase</keyword>
<keyword evidence="2" id="KW-0808">Transferase</keyword>
<proteinExistence type="predicted"/>
<sequence length="287" mass="32500">MSLTDSQARPVRLAAPPANADCPWELFDPDRYLQHNYGELRPPDQTIIKHVGRFFAAQRALRERSGRQWHGIDVGSGTNLYPALAMLPLASTITLWEHSATNVAWLERETRPYRRSWEPFWGVLVAAADMYRRLARPDEALSAAVKVEKASVFHLPEAQWDMGTMFFVAESITGRRAEFESATRRFLRSLKPGAPFVAAFMENSRGYSVGDQQFPAVAITERDLRPVLRELTSASKIHHIAPQQQLRDGYDGMILVTGITRAHPSRRFLVLSGVGTRLVRALRHRSR</sequence>
<accession>A0ABQ5R3S0</accession>
<organism evidence="4 5">
    <name type="scientific">Phytohabitans aurantiacus</name>
    <dbReference type="NCBI Taxonomy" id="3016789"/>
    <lineage>
        <taxon>Bacteria</taxon>
        <taxon>Bacillati</taxon>
        <taxon>Actinomycetota</taxon>
        <taxon>Actinomycetes</taxon>
        <taxon>Micromonosporales</taxon>
        <taxon>Micromonosporaceae</taxon>
    </lineage>
</organism>
<dbReference type="PANTHER" id="PTHR10867">
    <property type="entry name" value="NNMT/PNMT/TEMT FAMILY MEMBER"/>
    <property type="match status" value="1"/>
</dbReference>
<dbReference type="SUPFAM" id="SSF53335">
    <property type="entry name" value="S-adenosyl-L-methionine-dependent methyltransferases"/>
    <property type="match status" value="1"/>
</dbReference>
<dbReference type="Pfam" id="PF01234">
    <property type="entry name" value="NNMT_PNMT_TEMT"/>
    <property type="match status" value="1"/>
</dbReference>
<evidence type="ECO:0000256" key="2">
    <source>
        <dbReference type="ARBA" id="ARBA00022679"/>
    </source>
</evidence>
<gene>
    <name evidence="4" type="ORF">Pa4123_64690</name>
</gene>
<protein>
    <recommendedName>
        <fullName evidence="6">Methyltransferase</fullName>
    </recommendedName>
</protein>
<dbReference type="Gene3D" id="3.40.50.150">
    <property type="entry name" value="Vaccinia Virus protein VP39"/>
    <property type="match status" value="1"/>
</dbReference>